<dbReference type="CDD" id="cd06145">
    <property type="entry name" value="REX1_like"/>
    <property type="match status" value="1"/>
</dbReference>
<evidence type="ECO:0000256" key="5">
    <source>
        <dbReference type="ARBA" id="ARBA00022839"/>
    </source>
</evidence>
<feature type="compositionally biased region" description="Basic residues" evidence="7">
    <location>
        <begin position="243"/>
        <end position="259"/>
    </location>
</feature>
<comment type="subcellular location">
    <subcellularLocation>
        <location evidence="1">Nucleus</location>
    </subcellularLocation>
</comment>
<dbReference type="Proteomes" id="UP000189274">
    <property type="component" value="Unassembled WGS sequence"/>
</dbReference>
<feature type="region of interest" description="Disordered" evidence="7">
    <location>
        <begin position="284"/>
        <end position="312"/>
    </location>
</feature>
<evidence type="ECO:0000256" key="2">
    <source>
        <dbReference type="ARBA" id="ARBA00006357"/>
    </source>
</evidence>
<accession>A0A1V2LL70</accession>
<gene>
    <name evidence="9" type="ORF">BOH78_3223</name>
</gene>
<dbReference type="FunFam" id="3.30.420.10:FF:000019">
    <property type="entry name" value="RNA exonuclease NEF-sp"/>
    <property type="match status" value="1"/>
</dbReference>
<dbReference type="Pfam" id="PF00929">
    <property type="entry name" value="RNase_T"/>
    <property type="match status" value="1"/>
</dbReference>
<dbReference type="SMART" id="SM00479">
    <property type="entry name" value="EXOIII"/>
    <property type="match status" value="1"/>
</dbReference>
<keyword evidence="5 9" id="KW-0269">Exonuclease</keyword>
<dbReference type="PANTHER" id="PTHR12801:SF115">
    <property type="entry name" value="FI18136P1-RELATED"/>
    <property type="match status" value="1"/>
</dbReference>
<dbReference type="InterPro" id="IPR012337">
    <property type="entry name" value="RNaseH-like_sf"/>
</dbReference>
<evidence type="ECO:0000259" key="8">
    <source>
        <dbReference type="SMART" id="SM00479"/>
    </source>
</evidence>
<evidence type="ECO:0000256" key="1">
    <source>
        <dbReference type="ARBA" id="ARBA00004123"/>
    </source>
</evidence>
<sequence length="900" mass="102344">MPAKNTLDYLERVLDPVAKRTRGRHSILLLNPSLAQYRDTIAGLYRHLEYDPPTEILTAIPQRDVLNYTCIKPTAESASAIGPVEIYTICQDNYTNLRLLNPLRTCSADITVVVFIDIERNRLMETVNGHNYIERSDQNSLAVFKETCIRPILEETTTILNDTSLKFKSCISQVLKEVEDDNAMHHRVARLSITVDDDSYKEHQKFLTSLKSQSENQESSAFSGDEETPYNVPVATTNERFPKSSKKRKNEKRKQRKLQKKLERQQQIENGTALLREMIDNSNQNTSAIDDDDDDGGDGNGNDNGNRDNIPLHLLAKERGSKRRRSSAALNVGMIVRKKKFLNDKPKLTVLGDRNKKASISSIRDLLLYSLTDMDLVPRWCNLTNRRSVDKFVIVFLRGLTNKEFGMPDLKKEVDPLLISKYNLNGNLDSFGKHFKEVIPMIAPGSKKCIYSTYSSLVSYTLSNKQKAAIQKENENRKIVLPDLYLTLEELLFNNYPIHKDVPGATTEMIDKTSDYKSTVNFHHDGSRTFALDCEMCLSVNGRVLTRVSLCDFDNNVIVDKLIKPDEPIIDYLTQYSGITEEMLEGVETTVEDIQEELLSIISSNDTLIGHSLESDLSVLKIKHPFIVDTSVCYDHPRGPPSKASLKMLMSTHLDTAIQKSFSGHDSVEDCISCMELVKLKIAKGYLYGKSYNMESLFKRIAQNNKLVKTAEGEKIPKKSLVVGYSPVKNFGHHETQVQCNSDDEIVDKFVELQPDNDLIILKMRELEWFKNFSQNNIVEGLKLPDDVNEMYRKVNDRMEKIYDNLAPNSILVVCSENGDTREMLRLQSQTKVIKFKVEKDTEEKPVHVKDEKFTEDTWEQLGKALDEARDTLFLCTLKPSDFKPSASTEPESLSTIIGN</sequence>
<evidence type="ECO:0000256" key="6">
    <source>
        <dbReference type="ARBA" id="ARBA00023242"/>
    </source>
</evidence>
<comment type="caution">
    <text evidence="9">The sequence shown here is derived from an EMBL/GenBank/DDBJ whole genome shotgun (WGS) entry which is preliminary data.</text>
</comment>
<dbReference type="PANTHER" id="PTHR12801">
    <property type="entry name" value="RNA EXONUCLEASE REXO1 / RECO3 FAMILY MEMBER-RELATED"/>
    <property type="match status" value="1"/>
</dbReference>
<dbReference type="InterPro" id="IPR047021">
    <property type="entry name" value="REXO1/3/4-like"/>
</dbReference>
<dbReference type="InterPro" id="IPR036397">
    <property type="entry name" value="RNaseH_sf"/>
</dbReference>
<proteinExistence type="inferred from homology"/>
<dbReference type="GO" id="GO:0003676">
    <property type="term" value="F:nucleic acid binding"/>
    <property type="evidence" value="ECO:0007669"/>
    <property type="project" value="InterPro"/>
</dbReference>
<protein>
    <submittedName>
        <fullName evidence="9">RNA exonuclease 1</fullName>
    </submittedName>
</protein>
<evidence type="ECO:0000256" key="3">
    <source>
        <dbReference type="ARBA" id="ARBA00022722"/>
    </source>
</evidence>
<keyword evidence="4" id="KW-0378">Hydrolase</keyword>
<dbReference type="GO" id="GO:0005634">
    <property type="term" value="C:nucleus"/>
    <property type="evidence" value="ECO:0007669"/>
    <property type="project" value="UniProtKB-SubCell"/>
</dbReference>
<name>A0A1V2LL70_PICKU</name>
<dbReference type="InterPro" id="IPR034922">
    <property type="entry name" value="REX1-like_exo"/>
</dbReference>
<keyword evidence="6" id="KW-0539">Nucleus</keyword>
<evidence type="ECO:0000313" key="10">
    <source>
        <dbReference type="Proteomes" id="UP000189274"/>
    </source>
</evidence>
<dbReference type="SUPFAM" id="SSF53098">
    <property type="entry name" value="Ribonuclease H-like"/>
    <property type="match status" value="1"/>
</dbReference>
<dbReference type="VEuPathDB" id="FungiDB:C5L36_0B01390"/>
<dbReference type="AlphaFoldDB" id="A0A1V2LL70"/>
<feature type="domain" description="Exonuclease" evidence="8">
    <location>
        <begin position="528"/>
        <end position="687"/>
    </location>
</feature>
<dbReference type="EMBL" id="MQVM01000015">
    <property type="protein sequence ID" value="ONH73357.1"/>
    <property type="molecule type" value="Genomic_DNA"/>
</dbReference>
<evidence type="ECO:0000256" key="4">
    <source>
        <dbReference type="ARBA" id="ARBA00022801"/>
    </source>
</evidence>
<keyword evidence="3" id="KW-0540">Nuclease</keyword>
<dbReference type="Gene3D" id="3.30.420.10">
    <property type="entry name" value="Ribonuclease H-like superfamily/Ribonuclease H"/>
    <property type="match status" value="1"/>
</dbReference>
<reference evidence="10" key="1">
    <citation type="journal article" date="2017" name="Genome Announc.">
        <title>Genome sequences of Cyberlindnera fabianii 65, Pichia kudriavzevii 129, and Saccharomyces cerevisiae 131 isolated from fermented masau fruits in Zimbabwe.</title>
        <authorList>
            <person name="van Rijswijck I.M.H."/>
            <person name="Derks M.F.L."/>
            <person name="Abee T."/>
            <person name="de Ridder D."/>
            <person name="Smid E.J."/>
        </authorList>
    </citation>
    <scope>NUCLEOTIDE SEQUENCE [LARGE SCALE GENOMIC DNA]</scope>
    <source>
        <strain evidence="10">129</strain>
    </source>
</reference>
<comment type="similarity">
    <text evidence="2">Belongs to the REXO1/REXO3 family.</text>
</comment>
<evidence type="ECO:0000313" key="9">
    <source>
        <dbReference type="EMBL" id="ONH73357.1"/>
    </source>
</evidence>
<organism evidence="9 10">
    <name type="scientific">Pichia kudriavzevii</name>
    <name type="common">Yeast</name>
    <name type="synonym">Issatchenkia orientalis</name>
    <dbReference type="NCBI Taxonomy" id="4909"/>
    <lineage>
        <taxon>Eukaryota</taxon>
        <taxon>Fungi</taxon>
        <taxon>Dikarya</taxon>
        <taxon>Ascomycota</taxon>
        <taxon>Saccharomycotina</taxon>
        <taxon>Pichiomycetes</taxon>
        <taxon>Pichiales</taxon>
        <taxon>Pichiaceae</taxon>
        <taxon>Pichia</taxon>
    </lineage>
</organism>
<dbReference type="GO" id="GO:0004527">
    <property type="term" value="F:exonuclease activity"/>
    <property type="evidence" value="ECO:0007669"/>
    <property type="project" value="UniProtKB-KW"/>
</dbReference>
<evidence type="ECO:0000256" key="7">
    <source>
        <dbReference type="SAM" id="MobiDB-lite"/>
    </source>
</evidence>
<feature type="compositionally biased region" description="Polar residues" evidence="7">
    <location>
        <begin position="207"/>
        <end position="222"/>
    </location>
</feature>
<dbReference type="InterPro" id="IPR013520">
    <property type="entry name" value="Ribonucl_H"/>
</dbReference>
<feature type="region of interest" description="Disordered" evidence="7">
    <location>
        <begin position="207"/>
        <end position="267"/>
    </location>
</feature>